<name>C7Q4D7_CATAD</name>
<proteinExistence type="predicted"/>
<dbReference type="EC" id="4.1.1.48" evidence="3"/>
<accession>C7Q4D7</accession>
<gene>
    <name evidence="10" type="ordered locus">Caci_1071</name>
</gene>
<dbReference type="UniPathway" id="UPA00035">
    <property type="reaction ID" value="UER00043"/>
</dbReference>
<dbReference type="eggNOG" id="COG0134">
    <property type="taxonomic scope" value="Bacteria"/>
</dbReference>
<evidence type="ECO:0000313" key="10">
    <source>
        <dbReference type="EMBL" id="ACU69997.1"/>
    </source>
</evidence>
<keyword evidence="5" id="KW-0210">Decarboxylase</keyword>
<feature type="domain" description="Indole-3-glycerol phosphate synthase" evidence="9">
    <location>
        <begin position="85"/>
        <end position="238"/>
    </location>
</feature>
<evidence type="ECO:0000313" key="11">
    <source>
        <dbReference type="Proteomes" id="UP000000851"/>
    </source>
</evidence>
<dbReference type="GO" id="GO:0004425">
    <property type="term" value="F:indole-3-glycerol-phosphate synthase activity"/>
    <property type="evidence" value="ECO:0007669"/>
    <property type="project" value="UniProtKB-EC"/>
</dbReference>
<keyword evidence="11" id="KW-1185">Reference proteome</keyword>
<protein>
    <recommendedName>
        <fullName evidence="3">indole-3-glycerol-phosphate synthase</fullName>
        <ecNumber evidence="3">4.1.1.48</ecNumber>
    </recommendedName>
</protein>
<keyword evidence="6" id="KW-0822">Tryptophan biosynthesis</keyword>
<evidence type="ECO:0000256" key="6">
    <source>
        <dbReference type="ARBA" id="ARBA00022822"/>
    </source>
</evidence>
<dbReference type="InParanoid" id="C7Q4D7"/>
<comment type="pathway">
    <text evidence="2">Amino-acid biosynthesis; L-tryptophan biosynthesis; L-tryptophan from chorismate: step 4/5.</text>
</comment>
<dbReference type="EMBL" id="CP001700">
    <property type="protein sequence ID" value="ACU69997.1"/>
    <property type="molecule type" value="Genomic_DNA"/>
</dbReference>
<dbReference type="GO" id="GO:0004640">
    <property type="term" value="F:phosphoribosylanthranilate isomerase activity"/>
    <property type="evidence" value="ECO:0007669"/>
    <property type="project" value="TreeGrafter"/>
</dbReference>
<keyword evidence="8" id="KW-0456">Lyase</keyword>
<dbReference type="STRING" id="479433.Caci_1071"/>
<dbReference type="HOGENOM" id="CLU_1076420_0_0_11"/>
<evidence type="ECO:0000256" key="1">
    <source>
        <dbReference type="ARBA" id="ARBA00001633"/>
    </source>
</evidence>
<evidence type="ECO:0000259" key="9">
    <source>
        <dbReference type="Pfam" id="PF00218"/>
    </source>
</evidence>
<comment type="catalytic activity">
    <reaction evidence="1">
        <text>1-(2-carboxyphenylamino)-1-deoxy-D-ribulose 5-phosphate + H(+) = (1S,2R)-1-C-(indol-3-yl)glycerol 3-phosphate + CO2 + H2O</text>
        <dbReference type="Rhea" id="RHEA:23476"/>
        <dbReference type="ChEBI" id="CHEBI:15377"/>
        <dbReference type="ChEBI" id="CHEBI:15378"/>
        <dbReference type="ChEBI" id="CHEBI:16526"/>
        <dbReference type="ChEBI" id="CHEBI:58613"/>
        <dbReference type="ChEBI" id="CHEBI:58866"/>
        <dbReference type="EC" id="4.1.1.48"/>
    </reaction>
</comment>
<dbReference type="SUPFAM" id="SSF51366">
    <property type="entry name" value="Ribulose-phoshate binding barrel"/>
    <property type="match status" value="1"/>
</dbReference>
<dbReference type="PANTHER" id="PTHR22854">
    <property type="entry name" value="TRYPTOPHAN BIOSYNTHESIS PROTEIN"/>
    <property type="match status" value="1"/>
</dbReference>
<dbReference type="InterPro" id="IPR013798">
    <property type="entry name" value="Indole-3-glycerol_P_synth_dom"/>
</dbReference>
<dbReference type="InterPro" id="IPR011060">
    <property type="entry name" value="RibuloseP-bd_barrel"/>
</dbReference>
<dbReference type="Gene3D" id="3.20.20.70">
    <property type="entry name" value="Aldolase class I"/>
    <property type="match status" value="1"/>
</dbReference>
<reference evidence="10 11" key="1">
    <citation type="journal article" date="2009" name="Stand. Genomic Sci.">
        <title>Complete genome sequence of Catenulispora acidiphila type strain (ID 139908).</title>
        <authorList>
            <person name="Copeland A."/>
            <person name="Lapidus A."/>
            <person name="Glavina Del Rio T."/>
            <person name="Nolan M."/>
            <person name="Lucas S."/>
            <person name="Chen F."/>
            <person name="Tice H."/>
            <person name="Cheng J.F."/>
            <person name="Bruce D."/>
            <person name="Goodwin L."/>
            <person name="Pitluck S."/>
            <person name="Mikhailova N."/>
            <person name="Pati A."/>
            <person name="Ivanova N."/>
            <person name="Mavromatis K."/>
            <person name="Chen A."/>
            <person name="Palaniappan K."/>
            <person name="Chain P."/>
            <person name="Land M."/>
            <person name="Hauser L."/>
            <person name="Chang Y.J."/>
            <person name="Jeffries C.D."/>
            <person name="Chertkov O."/>
            <person name="Brettin T."/>
            <person name="Detter J.C."/>
            <person name="Han C."/>
            <person name="Ali Z."/>
            <person name="Tindall B.J."/>
            <person name="Goker M."/>
            <person name="Bristow J."/>
            <person name="Eisen J.A."/>
            <person name="Markowitz V."/>
            <person name="Hugenholtz P."/>
            <person name="Kyrpides N.C."/>
            <person name="Klenk H.P."/>
        </authorList>
    </citation>
    <scope>NUCLEOTIDE SEQUENCE [LARGE SCALE GENOMIC DNA]</scope>
    <source>
        <strain evidence="11">DSM 44928 / JCM 14897 / NBRC 102108 / NRRL B-24433 / ID139908</strain>
    </source>
</reference>
<keyword evidence="4" id="KW-0028">Amino-acid biosynthesis</keyword>
<evidence type="ECO:0000256" key="8">
    <source>
        <dbReference type="ARBA" id="ARBA00023239"/>
    </source>
</evidence>
<evidence type="ECO:0000256" key="4">
    <source>
        <dbReference type="ARBA" id="ARBA00022605"/>
    </source>
</evidence>
<keyword evidence="7" id="KW-0057">Aromatic amino acid biosynthesis</keyword>
<dbReference type="Proteomes" id="UP000000851">
    <property type="component" value="Chromosome"/>
</dbReference>
<organism evidence="10 11">
    <name type="scientific">Catenulispora acidiphila (strain DSM 44928 / JCM 14897 / NBRC 102108 / NRRL B-24433 / ID139908)</name>
    <dbReference type="NCBI Taxonomy" id="479433"/>
    <lineage>
        <taxon>Bacteria</taxon>
        <taxon>Bacillati</taxon>
        <taxon>Actinomycetota</taxon>
        <taxon>Actinomycetes</taxon>
        <taxon>Catenulisporales</taxon>
        <taxon>Catenulisporaceae</taxon>
        <taxon>Catenulispora</taxon>
    </lineage>
</organism>
<dbReference type="Pfam" id="PF00218">
    <property type="entry name" value="IGPS"/>
    <property type="match status" value="1"/>
</dbReference>
<evidence type="ECO:0000256" key="2">
    <source>
        <dbReference type="ARBA" id="ARBA00004696"/>
    </source>
</evidence>
<dbReference type="GO" id="GO:0000162">
    <property type="term" value="P:L-tryptophan biosynthetic process"/>
    <property type="evidence" value="ECO:0007669"/>
    <property type="project" value="UniProtKB-UniPathway"/>
</dbReference>
<dbReference type="PANTHER" id="PTHR22854:SF2">
    <property type="entry name" value="INDOLE-3-GLYCEROL-PHOSPHATE SYNTHASE"/>
    <property type="match status" value="1"/>
</dbReference>
<dbReference type="KEGG" id="cai:Caci_1071"/>
<evidence type="ECO:0000256" key="5">
    <source>
        <dbReference type="ARBA" id="ARBA00022793"/>
    </source>
</evidence>
<dbReference type="AlphaFoldDB" id="C7Q4D7"/>
<sequence>MQPRAPYQSTQSAAAGADAPLEQIKKLALSRPVEYGALDRLCTGGIAVIAEIDPTDPAAADLVSRFEDGRVRAIAFSAGSLTARAERMVHIRTHTHVPLLCLEPADTSHQLWQARACGADLIVLRAATLSDLALFSLVERAASIGMEALVEVRTGADLVRALRAQARGVLLRPSADAIPGTPQADLHDLLSMVPDGVVKVAECGPGGRSDLIACARNGADAVLLGARLLTCPDPGSVVADLAAMGAHPALSRRGSRTV</sequence>
<dbReference type="InterPro" id="IPR013785">
    <property type="entry name" value="Aldolase_TIM"/>
</dbReference>
<dbReference type="InterPro" id="IPR045186">
    <property type="entry name" value="Indole-3-glycerol_P_synth"/>
</dbReference>
<evidence type="ECO:0000256" key="3">
    <source>
        <dbReference type="ARBA" id="ARBA00012362"/>
    </source>
</evidence>
<evidence type="ECO:0000256" key="7">
    <source>
        <dbReference type="ARBA" id="ARBA00023141"/>
    </source>
</evidence>